<dbReference type="Proteomes" id="UP000813462">
    <property type="component" value="Unassembled WGS sequence"/>
</dbReference>
<proteinExistence type="predicted"/>
<protein>
    <submittedName>
        <fullName evidence="1">Uncharacterized protein</fullName>
    </submittedName>
</protein>
<evidence type="ECO:0000313" key="1">
    <source>
        <dbReference type="EMBL" id="KAH7516247.1"/>
    </source>
</evidence>
<sequence>MDVIMVNRESKYETSHNKGDDIVHLKLCNVIRGSDSEEREEKKRRHGAREIYTFCLFSSIDQKKTLETHVFKVILPERDIGG</sequence>
<reference evidence="1" key="1">
    <citation type="journal article" date="2021" name="Front. Plant Sci.">
        <title>Chromosome-Scale Genome Assembly for Chinese Sour Jujube and Insights Into Its Genome Evolution and Domestication Signature.</title>
        <authorList>
            <person name="Shen L.-Y."/>
            <person name="Luo H."/>
            <person name="Wang X.-L."/>
            <person name="Wang X.-M."/>
            <person name="Qiu X.-J."/>
            <person name="Liu H."/>
            <person name="Zhou S.-S."/>
            <person name="Jia K.-H."/>
            <person name="Nie S."/>
            <person name="Bao Y.-T."/>
            <person name="Zhang R.-G."/>
            <person name="Yun Q.-Z."/>
            <person name="Chai Y.-H."/>
            <person name="Lu J.-Y."/>
            <person name="Li Y."/>
            <person name="Zhao S.-W."/>
            <person name="Mao J.-F."/>
            <person name="Jia S.-G."/>
            <person name="Mao Y.-M."/>
        </authorList>
    </citation>
    <scope>NUCLEOTIDE SEQUENCE</scope>
    <source>
        <strain evidence="1">AT0</strain>
        <tissue evidence="1">Leaf</tissue>
    </source>
</reference>
<name>A0A978UN45_ZIZJJ</name>
<comment type="caution">
    <text evidence="1">The sequence shown here is derived from an EMBL/GenBank/DDBJ whole genome shotgun (WGS) entry which is preliminary data.</text>
</comment>
<dbReference type="AlphaFoldDB" id="A0A978UN45"/>
<dbReference type="EMBL" id="JAEACU010000010">
    <property type="protein sequence ID" value="KAH7516247.1"/>
    <property type="molecule type" value="Genomic_DNA"/>
</dbReference>
<organism evidence="1 2">
    <name type="scientific">Ziziphus jujuba var. spinosa</name>
    <dbReference type="NCBI Taxonomy" id="714518"/>
    <lineage>
        <taxon>Eukaryota</taxon>
        <taxon>Viridiplantae</taxon>
        <taxon>Streptophyta</taxon>
        <taxon>Embryophyta</taxon>
        <taxon>Tracheophyta</taxon>
        <taxon>Spermatophyta</taxon>
        <taxon>Magnoliopsida</taxon>
        <taxon>eudicotyledons</taxon>
        <taxon>Gunneridae</taxon>
        <taxon>Pentapetalae</taxon>
        <taxon>rosids</taxon>
        <taxon>fabids</taxon>
        <taxon>Rosales</taxon>
        <taxon>Rhamnaceae</taxon>
        <taxon>Paliureae</taxon>
        <taxon>Ziziphus</taxon>
    </lineage>
</organism>
<evidence type="ECO:0000313" key="2">
    <source>
        <dbReference type="Proteomes" id="UP000813462"/>
    </source>
</evidence>
<accession>A0A978UN45</accession>
<gene>
    <name evidence="1" type="ORF">FEM48_Zijuj10G0115000</name>
</gene>